<sequence>MKKRNFLIGLIFGITFFFNGLMPIVSAIEKNEYLSFGEASFFYPAVDVGDIIYWSFETRNDEFNV</sequence>
<accession>A0A0F8XP44</accession>
<organism evidence="1">
    <name type="scientific">marine sediment metagenome</name>
    <dbReference type="NCBI Taxonomy" id="412755"/>
    <lineage>
        <taxon>unclassified sequences</taxon>
        <taxon>metagenomes</taxon>
        <taxon>ecological metagenomes</taxon>
    </lineage>
</organism>
<name>A0A0F8XP44_9ZZZZ</name>
<dbReference type="AlphaFoldDB" id="A0A0F8XP44"/>
<feature type="non-terminal residue" evidence="1">
    <location>
        <position position="65"/>
    </location>
</feature>
<protein>
    <submittedName>
        <fullName evidence="1">Uncharacterized protein</fullName>
    </submittedName>
</protein>
<proteinExistence type="predicted"/>
<evidence type="ECO:0000313" key="1">
    <source>
        <dbReference type="EMBL" id="KKK70827.1"/>
    </source>
</evidence>
<reference evidence="1" key="1">
    <citation type="journal article" date="2015" name="Nature">
        <title>Complex archaea that bridge the gap between prokaryotes and eukaryotes.</title>
        <authorList>
            <person name="Spang A."/>
            <person name="Saw J.H."/>
            <person name="Jorgensen S.L."/>
            <person name="Zaremba-Niedzwiedzka K."/>
            <person name="Martijn J."/>
            <person name="Lind A.E."/>
            <person name="van Eijk R."/>
            <person name="Schleper C."/>
            <person name="Guy L."/>
            <person name="Ettema T.J."/>
        </authorList>
    </citation>
    <scope>NUCLEOTIDE SEQUENCE</scope>
</reference>
<comment type="caution">
    <text evidence="1">The sequence shown here is derived from an EMBL/GenBank/DDBJ whole genome shotgun (WGS) entry which is preliminary data.</text>
</comment>
<gene>
    <name evidence="1" type="ORF">LCGC14_2920060</name>
</gene>
<dbReference type="EMBL" id="LAZR01058004">
    <property type="protein sequence ID" value="KKK70827.1"/>
    <property type="molecule type" value="Genomic_DNA"/>
</dbReference>